<sequence>MLQNCENLENNFDDIKHTTLGERGALREAMSKYIDKQEDKEDVSSYALNKKLKTKGIESTEKAM</sequence>
<dbReference type="EMBL" id="JASSZA010000007">
    <property type="protein sequence ID" value="KAK2106960.1"/>
    <property type="molecule type" value="Genomic_DNA"/>
</dbReference>
<gene>
    <name evidence="1" type="ORF">P7K49_016474</name>
</gene>
<keyword evidence="2" id="KW-1185">Reference proteome</keyword>
<organism evidence="1 2">
    <name type="scientific">Saguinus oedipus</name>
    <name type="common">Cotton-top tamarin</name>
    <name type="synonym">Oedipomidas oedipus</name>
    <dbReference type="NCBI Taxonomy" id="9490"/>
    <lineage>
        <taxon>Eukaryota</taxon>
        <taxon>Metazoa</taxon>
        <taxon>Chordata</taxon>
        <taxon>Craniata</taxon>
        <taxon>Vertebrata</taxon>
        <taxon>Euteleostomi</taxon>
        <taxon>Mammalia</taxon>
        <taxon>Eutheria</taxon>
        <taxon>Euarchontoglires</taxon>
        <taxon>Primates</taxon>
        <taxon>Haplorrhini</taxon>
        <taxon>Platyrrhini</taxon>
        <taxon>Cebidae</taxon>
        <taxon>Callitrichinae</taxon>
        <taxon>Saguinus</taxon>
    </lineage>
</organism>
<comment type="caution">
    <text evidence="1">The sequence shown here is derived from an EMBL/GenBank/DDBJ whole genome shotgun (WGS) entry which is preliminary data.</text>
</comment>
<accession>A0ABQ9VCR9</accession>
<name>A0ABQ9VCR9_SAGOE</name>
<protein>
    <submittedName>
        <fullName evidence="1">Uncharacterized protein</fullName>
    </submittedName>
</protein>
<proteinExistence type="predicted"/>
<evidence type="ECO:0000313" key="2">
    <source>
        <dbReference type="Proteomes" id="UP001266305"/>
    </source>
</evidence>
<dbReference type="Proteomes" id="UP001266305">
    <property type="component" value="Unassembled WGS sequence"/>
</dbReference>
<reference evidence="1 2" key="1">
    <citation type="submission" date="2023-05" db="EMBL/GenBank/DDBJ databases">
        <title>B98-5 Cell Line De Novo Hybrid Assembly: An Optical Mapping Approach.</title>
        <authorList>
            <person name="Kananen K."/>
            <person name="Auerbach J.A."/>
            <person name="Kautto E."/>
            <person name="Blachly J.S."/>
        </authorList>
    </citation>
    <scope>NUCLEOTIDE SEQUENCE [LARGE SCALE GENOMIC DNA]</scope>
    <source>
        <strain evidence="1">B95-8</strain>
        <tissue evidence="1">Cell line</tissue>
    </source>
</reference>
<evidence type="ECO:0000313" key="1">
    <source>
        <dbReference type="EMBL" id="KAK2106960.1"/>
    </source>
</evidence>